<reference evidence="3" key="1">
    <citation type="submission" date="2023-02" db="EMBL/GenBank/DDBJ databases">
        <authorList>
            <person name="Palmer J.M."/>
        </authorList>
    </citation>
    <scope>NUCLEOTIDE SEQUENCE</scope>
    <source>
        <strain evidence="3">FW57</strain>
    </source>
</reference>
<feature type="region of interest" description="Disordered" evidence="1">
    <location>
        <begin position="73"/>
        <end position="109"/>
    </location>
</feature>
<feature type="domain" description="F-box" evidence="2">
    <location>
        <begin position="6"/>
        <end position="43"/>
    </location>
</feature>
<proteinExistence type="predicted"/>
<comment type="caution">
    <text evidence="3">The sequence shown here is derived from an EMBL/GenBank/DDBJ whole genome shotgun (WGS) entry which is preliminary data.</text>
</comment>
<evidence type="ECO:0000256" key="1">
    <source>
        <dbReference type="SAM" id="MobiDB-lite"/>
    </source>
</evidence>
<dbReference type="AlphaFoldDB" id="A0AAD4F6N9"/>
<organism evidence="3 4">
    <name type="scientific">Staphylotrichum longicolle</name>
    <dbReference type="NCBI Taxonomy" id="669026"/>
    <lineage>
        <taxon>Eukaryota</taxon>
        <taxon>Fungi</taxon>
        <taxon>Dikarya</taxon>
        <taxon>Ascomycota</taxon>
        <taxon>Pezizomycotina</taxon>
        <taxon>Sordariomycetes</taxon>
        <taxon>Sordariomycetidae</taxon>
        <taxon>Sordariales</taxon>
        <taxon>Chaetomiaceae</taxon>
        <taxon>Staphylotrichum</taxon>
    </lineage>
</organism>
<gene>
    <name evidence="3" type="ORF">NEMBOFW57_004181</name>
</gene>
<dbReference type="InterPro" id="IPR001810">
    <property type="entry name" value="F-box_dom"/>
</dbReference>
<sequence>MGLATETLFFIADFLIDSDLWALCLVNRRLNSVAAPILWKRLYDSSSRSKEVLLWAVEAGRPELLKGLLERGDTMVPSDHDTTKLLKKKSSERNTAGAGQSEEEFDTPD</sequence>
<keyword evidence="4" id="KW-1185">Reference proteome</keyword>
<evidence type="ECO:0000313" key="3">
    <source>
        <dbReference type="EMBL" id="KAG7294117.1"/>
    </source>
</evidence>
<dbReference type="Proteomes" id="UP001197093">
    <property type="component" value="Unassembled WGS sequence"/>
</dbReference>
<evidence type="ECO:0000313" key="4">
    <source>
        <dbReference type="Proteomes" id="UP001197093"/>
    </source>
</evidence>
<dbReference type="EMBL" id="JAHCVI010000001">
    <property type="protein sequence ID" value="KAG7294117.1"/>
    <property type="molecule type" value="Genomic_DNA"/>
</dbReference>
<accession>A0AAD4F6N9</accession>
<dbReference type="InterPro" id="IPR036047">
    <property type="entry name" value="F-box-like_dom_sf"/>
</dbReference>
<protein>
    <recommendedName>
        <fullName evidence="2">F-box domain-containing protein</fullName>
    </recommendedName>
</protein>
<dbReference type="SUPFAM" id="SSF81383">
    <property type="entry name" value="F-box domain"/>
    <property type="match status" value="1"/>
</dbReference>
<evidence type="ECO:0000259" key="2">
    <source>
        <dbReference type="Pfam" id="PF12937"/>
    </source>
</evidence>
<feature type="compositionally biased region" description="Basic and acidic residues" evidence="1">
    <location>
        <begin position="73"/>
        <end position="92"/>
    </location>
</feature>
<name>A0AAD4F6N9_9PEZI</name>
<dbReference type="Pfam" id="PF12937">
    <property type="entry name" value="F-box-like"/>
    <property type="match status" value="1"/>
</dbReference>